<dbReference type="SUPFAM" id="SSF52540">
    <property type="entry name" value="P-loop containing nucleoside triphosphate hydrolases"/>
    <property type="match status" value="2"/>
</dbReference>
<keyword evidence="4" id="KW-0347">Helicase</keyword>
<dbReference type="GO" id="GO:0003676">
    <property type="term" value="F:nucleic acid binding"/>
    <property type="evidence" value="ECO:0007669"/>
    <property type="project" value="InterPro"/>
</dbReference>
<keyword evidence="2" id="KW-0067">ATP-binding</keyword>
<dbReference type="InterPro" id="IPR027417">
    <property type="entry name" value="P-loop_NTPase"/>
</dbReference>
<dbReference type="Pfam" id="PF00271">
    <property type="entry name" value="Helicase_C"/>
    <property type="match status" value="1"/>
</dbReference>
<dbReference type="PANTHER" id="PTHR47957">
    <property type="entry name" value="ATP-DEPENDENT HELICASE HRQ1"/>
    <property type="match status" value="1"/>
</dbReference>
<gene>
    <name evidence="4" type="ORF">EDC30_11084</name>
</gene>
<protein>
    <submittedName>
        <fullName evidence="4">RAD3-like DEAD/DEAH box helicase</fullName>
    </submittedName>
</protein>
<dbReference type="GO" id="GO:0043138">
    <property type="term" value="F:3'-5' DNA helicase activity"/>
    <property type="evidence" value="ECO:0007669"/>
    <property type="project" value="TreeGrafter"/>
</dbReference>
<dbReference type="RefSeq" id="WP_132259620.1">
    <property type="nucleotide sequence ID" value="NZ_SLZQ01000010.1"/>
</dbReference>
<dbReference type="Gene3D" id="3.40.50.300">
    <property type="entry name" value="P-loop containing nucleotide triphosphate hydrolases"/>
    <property type="match status" value="2"/>
</dbReference>
<dbReference type="InterPro" id="IPR014001">
    <property type="entry name" value="Helicase_ATP-bd"/>
</dbReference>
<dbReference type="PANTHER" id="PTHR47957:SF3">
    <property type="entry name" value="ATP-DEPENDENT HELICASE HRQ1"/>
    <property type="match status" value="1"/>
</dbReference>
<sequence length="1990" mass="221186">MNDPVSTFYSIRDFYITYLETAFRIGDKSIQAKRRALLEQTGTMCTEPLLEPLPSYLTHGIRLDDLMQEDHGKEWLPGFNANERAAFVSLGLAGLLPAEKENPARGRYELYRHQLAMLRKGITAGTPGIVTSGTGSGKTESFLLPIFAALAKEAIYWPPSPKLATWQPWWKDDNAAPTFKRDEPHEAAGRPKAVRALILYPMNALVEDQMVRLRRALDSDAAHAAMDEHFNGNRIFFGRYTGATKVTGWLQHPRIQNKAEQARAAERIEELRTYMRTLEETHQEAVGQYQSGKSSDETLPFNFSHPNGNEMVSRWDIQHRPPDILITNTSMLATMLVREIDEPIFQQTRQWLESDPNAYFYLVLDELHLQRGSAGTEVAYLLRMLLSELGLISPQNRHKLRILCSSASLPVDGDGREQSLDYLSGLFGTAGLGPGESRQSWANAIVQGASPELAIECFTGDIEALCEAVRDSKQASRADSAAGPSEAHWEAIGRGIGVQRSGAALDVYAEQIVAKAARLLRRGCIPVGDVAPRATSLQNIAANVFGDVPKGREAVELLVWLRACSDYWKDWFHKDFSSDITIPRFRVHTFLRALEGLFVAPQPAPIDLPLAQRTALLFGDLSVDSGARYGALPASGGRQTRRVDLLYCECCGTLFFGGKRTPPSPLVKEVELLPNDPDTESLPERAKVHLVERRSAVDYAIFMPTLKRFWPLGQEEVASEEAQGNWQPAEYDPYSATIRAGGVKEGTEQSIPGWYYYVDSNPKNFNGSDKHKQAAPTDSGSALPFQCPACSTSYRRRRGKSSPIRGFRVGFAKTTQLLASALMAELQKSNPEERLVSFSDSRQDAAKAALDLEGGHHDDVRREAVVRALAKLGEALKSAGNAEHQLNVLKDRQRALIRKEEHTDAEIKELSELPAMIKALQGQLELPPADCIAIASALEPLKPVPGDVLHPVLQELVSRGIHPIDRTGVTPIAVPAPGDREVAFAWQQLFARSGDVWAWAGHPVYPEEVAAACNKIADKLLELVGSTLFSKTYFAIEETGWGYPCLPLKGGSDRESNAVFDGMMRVLADANRVIPSKYDYEHSHWDAPEDIPKTHRLRAFARERCRAYGGNEASLLAQFLSKLKESGHLGGIISVSKLWYRSLDTDAPYWRCENCGRVHLHRSGGICTRCHKTLGETPEGTALMLRNDNFLGKRIGQSPRIRRMRSEELTGMTSNPAARLRRFKGVLIQDDDDILPPGFSEMPTDEVLDRAARVVDVLSVTTTMEVGVDIGDLRAVFQANMPPQRFNYQQRVGRAGRRGQAYSAVLTVCRSKSHDLHYFWHPEQITGDPPPPPFLTTSLNQIAQRLVLKHWLVVSFRSMRRKYSPWLGDELRTSPDNHGEFFRVSTLKQQKAIWLPIIKEELDAHVAERDAFIQLCLQGDKTRAREIAGALSSDNVMDYIEEALDDEAMEDRGLAEVLAEHGKFPMYGMPTRTRLLYTRPVQSSYGLTFADMDRDLDVAIQEFAPGKVLVHDKRKYFTAGYAGGMLRPLHGRPGQFVSRPNDIGEARRFAACPVCLAWTSLKGNESPTGQCKSCGAEMSGSSIYDTYVPRGFITSLEPRHADDPADESMTKASRTSTAEAEQIPTQYCAATNLALGVSHQSQVFRLNKGEYKGGVWGGFKARAGSLYARYSTAGIQRRVQVHDVWIDEDALQVDTGLAQRFRTAAPQREGFYLASPKVTDSIILVPQQLPPGLQVIQTTSSGEQSLTNPFRAGALSACFMIVNYASRELLDVDPEEFEILDPRVVRDQDGMFMPVLQISDELVNGSGLCSRLAQQINGTPIVLSVMRTIMTERMASPLVDFLAVNHRSECITGCYRCLHRYGNQPYHGLLDWRLGLDVIQMLLDPTYVAGLDGNFTAPGVQDWPDVARRLAEDAASLLSTEVQRLGNIPLIGLGDNRWAAVVHPLWARDEIYSRLPSLEDFASEVDKLDVITTFELSRQMGQTLLNLKKA</sequence>
<evidence type="ECO:0000313" key="5">
    <source>
        <dbReference type="Proteomes" id="UP000295382"/>
    </source>
</evidence>
<dbReference type="GO" id="GO:0006289">
    <property type="term" value="P:nucleotide-excision repair"/>
    <property type="evidence" value="ECO:0007669"/>
    <property type="project" value="TreeGrafter"/>
</dbReference>
<dbReference type="PROSITE" id="PS51192">
    <property type="entry name" value="HELICASE_ATP_BIND_1"/>
    <property type="match status" value="1"/>
</dbReference>
<organism evidence="4 5">
    <name type="scientific">Paucimonas lemoignei</name>
    <name type="common">Pseudomonas lemoignei</name>
    <dbReference type="NCBI Taxonomy" id="29443"/>
    <lineage>
        <taxon>Bacteria</taxon>
        <taxon>Pseudomonadati</taxon>
        <taxon>Pseudomonadota</taxon>
        <taxon>Betaproteobacteria</taxon>
        <taxon>Burkholderiales</taxon>
        <taxon>Burkholderiaceae</taxon>
        <taxon>Paucimonas</taxon>
    </lineage>
</organism>
<dbReference type="EMBL" id="SLZQ01000010">
    <property type="protein sequence ID" value="TCS35615.1"/>
    <property type="molecule type" value="Genomic_DNA"/>
</dbReference>
<evidence type="ECO:0000259" key="3">
    <source>
        <dbReference type="PROSITE" id="PS51192"/>
    </source>
</evidence>
<reference evidence="4 5" key="1">
    <citation type="submission" date="2019-03" db="EMBL/GenBank/DDBJ databases">
        <title>Genomic Encyclopedia of Type Strains, Phase IV (KMG-IV): sequencing the most valuable type-strain genomes for metagenomic binning, comparative biology and taxonomic classification.</title>
        <authorList>
            <person name="Goeker M."/>
        </authorList>
    </citation>
    <scope>NUCLEOTIDE SEQUENCE [LARGE SCALE GENOMIC DNA]</scope>
    <source>
        <strain evidence="4 5">DSM 7445</strain>
    </source>
</reference>
<evidence type="ECO:0000256" key="1">
    <source>
        <dbReference type="ARBA" id="ARBA00022741"/>
    </source>
</evidence>
<dbReference type="InterPro" id="IPR011545">
    <property type="entry name" value="DEAD/DEAH_box_helicase_dom"/>
</dbReference>
<accession>A0A4R3HUD4</accession>
<comment type="caution">
    <text evidence="4">The sequence shown here is derived from an EMBL/GenBank/DDBJ whole genome shotgun (WGS) entry which is preliminary data.</text>
</comment>
<dbReference type="GO" id="GO:0005524">
    <property type="term" value="F:ATP binding"/>
    <property type="evidence" value="ECO:0007669"/>
    <property type="project" value="UniProtKB-KW"/>
</dbReference>
<dbReference type="SMART" id="SM00487">
    <property type="entry name" value="DEXDc"/>
    <property type="match status" value="1"/>
</dbReference>
<feature type="domain" description="Helicase ATP-binding" evidence="3">
    <location>
        <begin position="119"/>
        <end position="427"/>
    </location>
</feature>
<dbReference type="InterPro" id="IPR001650">
    <property type="entry name" value="Helicase_C-like"/>
</dbReference>
<dbReference type="Pfam" id="PF00270">
    <property type="entry name" value="DEAD"/>
    <property type="match status" value="1"/>
</dbReference>
<dbReference type="OrthoDB" id="9815222at2"/>
<evidence type="ECO:0000256" key="2">
    <source>
        <dbReference type="ARBA" id="ARBA00022840"/>
    </source>
</evidence>
<dbReference type="SMART" id="SM00490">
    <property type="entry name" value="HELICc"/>
    <property type="match status" value="1"/>
</dbReference>
<proteinExistence type="predicted"/>
<evidence type="ECO:0000313" key="4">
    <source>
        <dbReference type="EMBL" id="TCS35615.1"/>
    </source>
</evidence>
<dbReference type="GO" id="GO:0036297">
    <property type="term" value="P:interstrand cross-link repair"/>
    <property type="evidence" value="ECO:0007669"/>
    <property type="project" value="TreeGrafter"/>
</dbReference>
<dbReference type="Proteomes" id="UP000295382">
    <property type="component" value="Unassembled WGS sequence"/>
</dbReference>
<keyword evidence="1" id="KW-0547">Nucleotide-binding</keyword>
<keyword evidence="4" id="KW-0378">Hydrolase</keyword>
<keyword evidence="5" id="KW-1185">Reference proteome</keyword>
<name>A0A4R3HUD4_PAULE</name>